<dbReference type="OrthoDB" id="7998839at2"/>
<evidence type="ECO:0000313" key="2">
    <source>
        <dbReference type="EMBL" id="SHH83822.1"/>
    </source>
</evidence>
<keyword evidence="1" id="KW-1133">Transmembrane helix</keyword>
<gene>
    <name evidence="2" type="ORF">SAMN05443248_6415</name>
</gene>
<name>A0A1M5W8H8_9BRAD</name>
<reference evidence="2 3" key="1">
    <citation type="submission" date="2016-11" db="EMBL/GenBank/DDBJ databases">
        <authorList>
            <person name="Jaros S."/>
            <person name="Januszkiewicz K."/>
            <person name="Wedrychowicz H."/>
        </authorList>
    </citation>
    <scope>NUCLEOTIDE SEQUENCE [LARGE SCALE GENOMIC DNA]</scope>
    <source>
        <strain evidence="2 3">GAS138</strain>
    </source>
</reference>
<organism evidence="2 3">
    <name type="scientific">Bradyrhizobium erythrophlei</name>
    <dbReference type="NCBI Taxonomy" id="1437360"/>
    <lineage>
        <taxon>Bacteria</taxon>
        <taxon>Pseudomonadati</taxon>
        <taxon>Pseudomonadota</taxon>
        <taxon>Alphaproteobacteria</taxon>
        <taxon>Hyphomicrobiales</taxon>
        <taxon>Nitrobacteraceae</taxon>
        <taxon>Bradyrhizobium</taxon>
    </lineage>
</organism>
<evidence type="ECO:0000313" key="3">
    <source>
        <dbReference type="Proteomes" id="UP000189796"/>
    </source>
</evidence>
<protein>
    <submittedName>
        <fullName evidence="2">Uncharacterized protein</fullName>
    </submittedName>
</protein>
<dbReference type="Proteomes" id="UP000189796">
    <property type="component" value="Chromosome I"/>
</dbReference>
<proteinExistence type="predicted"/>
<dbReference type="AlphaFoldDB" id="A0A1M5W8H8"/>
<dbReference type="RefSeq" id="WP_079604823.1">
    <property type="nucleotide sequence ID" value="NZ_LT670817.1"/>
</dbReference>
<keyword evidence="1" id="KW-0812">Transmembrane</keyword>
<feature type="transmembrane region" description="Helical" evidence="1">
    <location>
        <begin position="30"/>
        <end position="53"/>
    </location>
</feature>
<keyword evidence="1" id="KW-0472">Membrane</keyword>
<sequence>MQEMRFEAFGEPVKYDESRVAAPQGPVSSWLTFAGTSLFWSLVAVIVVARAVYFVPDLPGKFWQLEALGRSALTVFGT</sequence>
<dbReference type="EMBL" id="LT670817">
    <property type="protein sequence ID" value="SHH83822.1"/>
    <property type="molecule type" value="Genomic_DNA"/>
</dbReference>
<accession>A0A1M5W8H8</accession>
<evidence type="ECO:0000256" key="1">
    <source>
        <dbReference type="SAM" id="Phobius"/>
    </source>
</evidence>